<dbReference type="GeneID" id="63801531"/>
<name>A0A1Y1WMM2_9FUNG</name>
<accession>A0A1Y1WMM2</accession>
<feature type="region of interest" description="Disordered" evidence="1">
    <location>
        <begin position="24"/>
        <end position="43"/>
    </location>
</feature>
<gene>
    <name evidence="3" type="ORF">DL89DRAFT_22917</name>
</gene>
<organism evidence="3 4">
    <name type="scientific">Linderina pennispora</name>
    <dbReference type="NCBI Taxonomy" id="61395"/>
    <lineage>
        <taxon>Eukaryota</taxon>
        <taxon>Fungi</taxon>
        <taxon>Fungi incertae sedis</taxon>
        <taxon>Zoopagomycota</taxon>
        <taxon>Kickxellomycotina</taxon>
        <taxon>Kickxellomycetes</taxon>
        <taxon>Kickxellales</taxon>
        <taxon>Kickxellaceae</taxon>
        <taxon>Linderina</taxon>
    </lineage>
</organism>
<evidence type="ECO:0000256" key="1">
    <source>
        <dbReference type="SAM" id="MobiDB-lite"/>
    </source>
</evidence>
<feature type="chain" id="PRO_5013028105" description="Secreted protein" evidence="2">
    <location>
        <begin position="16"/>
        <end position="120"/>
    </location>
</feature>
<proteinExistence type="predicted"/>
<dbReference type="RefSeq" id="XP_040748010.1">
    <property type="nucleotide sequence ID" value="XM_040884883.1"/>
</dbReference>
<sequence length="120" mass="12537">MLSITLSGGCSVVLAASLAFWGSDPLSSSSSTDDSSLGSPFPSSSCLLRASTISLSSSVPQILCLVKPCPLAHRVQQPRNSDDDWRVPAHVSALGVFQTPCLVHFGCIPFASDHSAWCAC</sequence>
<comment type="caution">
    <text evidence="3">The sequence shown here is derived from an EMBL/GenBank/DDBJ whole genome shotgun (WGS) entry which is preliminary data.</text>
</comment>
<dbReference type="AlphaFoldDB" id="A0A1Y1WMM2"/>
<evidence type="ECO:0000256" key="2">
    <source>
        <dbReference type="SAM" id="SignalP"/>
    </source>
</evidence>
<evidence type="ECO:0008006" key="5">
    <source>
        <dbReference type="Google" id="ProtNLM"/>
    </source>
</evidence>
<evidence type="ECO:0000313" key="3">
    <source>
        <dbReference type="EMBL" id="ORX74799.1"/>
    </source>
</evidence>
<keyword evidence="2" id="KW-0732">Signal</keyword>
<protein>
    <recommendedName>
        <fullName evidence="5">Secreted protein</fullName>
    </recommendedName>
</protein>
<keyword evidence="4" id="KW-1185">Reference proteome</keyword>
<evidence type="ECO:0000313" key="4">
    <source>
        <dbReference type="Proteomes" id="UP000193922"/>
    </source>
</evidence>
<feature type="signal peptide" evidence="2">
    <location>
        <begin position="1"/>
        <end position="15"/>
    </location>
</feature>
<reference evidence="3 4" key="1">
    <citation type="submission" date="2016-07" db="EMBL/GenBank/DDBJ databases">
        <title>Pervasive Adenine N6-methylation of Active Genes in Fungi.</title>
        <authorList>
            <consortium name="DOE Joint Genome Institute"/>
            <person name="Mondo S.J."/>
            <person name="Dannebaum R.O."/>
            <person name="Kuo R.C."/>
            <person name="Labutti K."/>
            <person name="Haridas S."/>
            <person name="Kuo A."/>
            <person name="Salamov A."/>
            <person name="Ahrendt S.R."/>
            <person name="Lipzen A."/>
            <person name="Sullivan W."/>
            <person name="Andreopoulos W.B."/>
            <person name="Clum A."/>
            <person name="Lindquist E."/>
            <person name="Daum C."/>
            <person name="Ramamoorthy G.K."/>
            <person name="Gryganskyi A."/>
            <person name="Culley D."/>
            <person name="Magnuson J.K."/>
            <person name="James T.Y."/>
            <person name="O'Malley M.A."/>
            <person name="Stajich J.E."/>
            <person name="Spatafora J.W."/>
            <person name="Visel A."/>
            <person name="Grigoriev I.V."/>
        </authorList>
    </citation>
    <scope>NUCLEOTIDE SEQUENCE [LARGE SCALE GENOMIC DNA]</scope>
    <source>
        <strain evidence="3 4">ATCC 12442</strain>
    </source>
</reference>
<dbReference type="Proteomes" id="UP000193922">
    <property type="component" value="Unassembled WGS sequence"/>
</dbReference>
<dbReference type="EMBL" id="MCFD01000001">
    <property type="protein sequence ID" value="ORX74799.1"/>
    <property type="molecule type" value="Genomic_DNA"/>
</dbReference>